<protein>
    <recommendedName>
        <fullName evidence="2">Bacteriophage T5 Orf172 DNA-binding domain-containing protein</fullName>
    </recommendedName>
</protein>
<evidence type="ECO:0000259" key="2">
    <source>
        <dbReference type="SMART" id="SM00974"/>
    </source>
</evidence>
<dbReference type="EMBL" id="KL647817">
    <property type="protein sequence ID" value="KEY73593.1"/>
    <property type="molecule type" value="Genomic_DNA"/>
</dbReference>
<name>A0A084B7R4_STACB</name>
<proteinExistence type="predicted"/>
<feature type="domain" description="Bacteriophage T5 Orf172 DNA-binding" evidence="2">
    <location>
        <begin position="250"/>
        <end position="340"/>
    </location>
</feature>
<dbReference type="SMART" id="SM00974">
    <property type="entry name" value="T5orf172"/>
    <property type="match status" value="1"/>
</dbReference>
<keyword evidence="4" id="KW-1185">Reference proteome</keyword>
<feature type="region of interest" description="Disordered" evidence="1">
    <location>
        <begin position="470"/>
        <end position="503"/>
    </location>
</feature>
<evidence type="ECO:0000313" key="3">
    <source>
        <dbReference type="EMBL" id="KEY73593.1"/>
    </source>
</evidence>
<sequence length="564" mass="63244">MDSTTPNHPVFKELLTRLQSYVTYPDPNPEEWDFETCPAWAKSRRRQCKNKPKKPGKAEELRSRLALMKECPTTDEFFDQLEDFLTVSQCHIHAADALKGLKEWRNSETTAADISSDDLTASSDDDEQSNTLTDLHVTVPRQSPSPVPEQAIGYEIASKTGEIYNRIETVAESMSTMNLGVANQTTIKTTVIRNNGDANVTPVERVIGVGLATLQRRGSLRDDSPIFSEIFKPLTAIQRDVGVVYVLEHMVEKGLFKIGWTRTNPSKRRNQPDNCFKSTAEVIYESRGGPFFAACKAERLAQAVLRHHKLSIVECEQCGGGHREWFRASRERVLETVQIMETFIRLPAYESKDGDWKLSDVAFGMIKTMCEFSPGKLRSVITTTETHSVEATDGHSAIYSKQEAIAQVASVRIPSSSLESDEAGDKDAVLDSVEAIESSTNIQESNGSRTTRFAKGTKVVYTATKRRVSSLLSRSREGTAEPEDADERAHTKPGSRNGNESGDFKTAIGDIFWSMFSEEDRSLNNNKEVPQGDSWIGVVKKDFRKFIKDFERGWNDEDEVPRKY</sequence>
<evidence type="ECO:0000256" key="1">
    <source>
        <dbReference type="SAM" id="MobiDB-lite"/>
    </source>
</evidence>
<organism evidence="3 4">
    <name type="scientific">Stachybotrys chartarum (strain CBS 109288 / IBT 7711)</name>
    <name type="common">Toxic black mold</name>
    <name type="synonym">Stilbospora chartarum</name>
    <dbReference type="NCBI Taxonomy" id="1280523"/>
    <lineage>
        <taxon>Eukaryota</taxon>
        <taxon>Fungi</taxon>
        <taxon>Dikarya</taxon>
        <taxon>Ascomycota</taxon>
        <taxon>Pezizomycotina</taxon>
        <taxon>Sordariomycetes</taxon>
        <taxon>Hypocreomycetidae</taxon>
        <taxon>Hypocreales</taxon>
        <taxon>Stachybotryaceae</taxon>
        <taxon>Stachybotrys</taxon>
    </lineage>
</organism>
<accession>A0A084B7R4</accession>
<dbReference type="PANTHER" id="PTHR28094">
    <property type="entry name" value="MEIOTICALLY UP-REGULATED GENE 113 PROTEIN"/>
    <property type="match status" value="1"/>
</dbReference>
<dbReference type="AlphaFoldDB" id="A0A084B7R4"/>
<dbReference type="OrthoDB" id="4719713at2759"/>
<evidence type="ECO:0000313" key="4">
    <source>
        <dbReference type="Proteomes" id="UP000028045"/>
    </source>
</evidence>
<dbReference type="Pfam" id="PF10544">
    <property type="entry name" value="T5orf172"/>
    <property type="match status" value="1"/>
</dbReference>
<reference evidence="3 4" key="1">
    <citation type="journal article" date="2014" name="BMC Genomics">
        <title>Comparative genome sequencing reveals chemotype-specific gene clusters in the toxigenic black mold Stachybotrys.</title>
        <authorList>
            <person name="Semeiks J."/>
            <person name="Borek D."/>
            <person name="Otwinowski Z."/>
            <person name="Grishin N.V."/>
        </authorList>
    </citation>
    <scope>NUCLEOTIDE SEQUENCE [LARGE SCALE GENOMIC DNA]</scope>
    <source>
        <strain evidence="4">CBS 109288 / IBT 7711</strain>
    </source>
</reference>
<gene>
    <name evidence="3" type="ORF">S7711_09129</name>
</gene>
<dbReference type="InterPro" id="IPR018306">
    <property type="entry name" value="Phage_T5_Orf172_DNA-bd"/>
</dbReference>
<dbReference type="PANTHER" id="PTHR28094:SF1">
    <property type="entry name" value="MEIOTICALLY UP-REGULATED GENE 113 PROTEIN"/>
    <property type="match status" value="1"/>
</dbReference>
<dbReference type="HOGENOM" id="CLU_499659_0_0_1"/>
<dbReference type="InterPro" id="IPR053006">
    <property type="entry name" value="Meiosis_regulatory"/>
</dbReference>
<dbReference type="Proteomes" id="UP000028045">
    <property type="component" value="Unassembled WGS sequence"/>
</dbReference>
<feature type="region of interest" description="Disordered" evidence="1">
    <location>
        <begin position="115"/>
        <end position="148"/>
    </location>
</feature>